<dbReference type="InterPro" id="IPR003018">
    <property type="entry name" value="GAF"/>
</dbReference>
<dbReference type="Pfam" id="PF01590">
    <property type="entry name" value="GAF"/>
    <property type="match status" value="1"/>
</dbReference>
<evidence type="ECO:0000256" key="2">
    <source>
        <dbReference type="ARBA" id="ARBA00022535"/>
    </source>
</evidence>
<evidence type="ECO:0000256" key="3">
    <source>
        <dbReference type="ARBA" id="ARBA00022723"/>
    </source>
</evidence>
<dbReference type="GO" id="GO:0046872">
    <property type="term" value="F:metal ion binding"/>
    <property type="evidence" value="ECO:0007669"/>
    <property type="project" value="UniProtKB-KW"/>
</dbReference>
<reference evidence="10" key="2">
    <citation type="journal article" date="2023" name="BMC Genomics">
        <title>Pest status, molecular evolution, and epigenetic factors derived from the genome assembly of Frankliniella fusca, a thysanopteran phytovirus vector.</title>
        <authorList>
            <person name="Catto M.A."/>
            <person name="Labadie P.E."/>
            <person name="Jacobson A.L."/>
            <person name="Kennedy G.G."/>
            <person name="Srinivasan R."/>
            <person name="Hunt B.G."/>
        </authorList>
    </citation>
    <scope>NUCLEOTIDE SEQUENCE</scope>
    <source>
        <strain evidence="10">PL_HMW_Pooled</strain>
    </source>
</reference>
<keyword evidence="11" id="KW-1185">Reference proteome</keyword>
<feature type="active site" description="Proton donor" evidence="5">
    <location>
        <position position="389"/>
    </location>
</feature>
<dbReference type="InterPro" id="IPR023088">
    <property type="entry name" value="PDEase"/>
</dbReference>
<dbReference type="SMART" id="SM00065">
    <property type="entry name" value="GAF"/>
    <property type="match status" value="1"/>
</dbReference>
<feature type="binding site" evidence="7">
    <location>
        <position position="432"/>
    </location>
    <ligand>
        <name>Zn(2+)</name>
        <dbReference type="ChEBI" id="CHEBI:29105"/>
        <label>2</label>
    </ligand>
</feature>
<comment type="caution">
    <text evidence="10">The sequence shown here is derived from an EMBL/GenBank/DDBJ whole genome shotgun (WGS) entry which is preliminary data.</text>
</comment>
<dbReference type="SMART" id="SM00471">
    <property type="entry name" value="HDc"/>
    <property type="match status" value="1"/>
</dbReference>
<feature type="binding site" evidence="7">
    <location>
        <position position="432"/>
    </location>
    <ligand>
        <name>Zn(2+)</name>
        <dbReference type="ChEBI" id="CHEBI:29105"/>
        <label>1</label>
    </ligand>
</feature>
<evidence type="ECO:0000256" key="8">
    <source>
        <dbReference type="RuleBase" id="RU363067"/>
    </source>
</evidence>
<feature type="binding site" evidence="7">
    <location>
        <position position="393"/>
    </location>
    <ligand>
        <name>Zn(2+)</name>
        <dbReference type="ChEBI" id="CHEBI:29105"/>
        <label>1</label>
    </ligand>
</feature>
<evidence type="ECO:0000313" key="11">
    <source>
        <dbReference type="Proteomes" id="UP001219518"/>
    </source>
</evidence>
<feature type="binding site" evidence="6">
    <location>
        <begin position="389"/>
        <end position="393"/>
    </location>
    <ligand>
        <name>AMP</name>
        <dbReference type="ChEBI" id="CHEBI:456215"/>
    </ligand>
</feature>
<dbReference type="PROSITE" id="PS00126">
    <property type="entry name" value="PDEASE_I_1"/>
    <property type="match status" value="1"/>
</dbReference>
<name>A0AAE1HF15_9NEOP</name>
<feature type="binding site" evidence="6">
    <location>
        <position position="594"/>
    </location>
    <ligand>
        <name>AMP</name>
        <dbReference type="ChEBI" id="CHEBI:456215"/>
    </ligand>
</feature>
<keyword evidence="2" id="KW-0140">cGMP</keyword>
<organism evidence="10 11">
    <name type="scientific">Frankliniella fusca</name>
    <dbReference type="NCBI Taxonomy" id="407009"/>
    <lineage>
        <taxon>Eukaryota</taxon>
        <taxon>Metazoa</taxon>
        <taxon>Ecdysozoa</taxon>
        <taxon>Arthropoda</taxon>
        <taxon>Hexapoda</taxon>
        <taxon>Insecta</taxon>
        <taxon>Pterygota</taxon>
        <taxon>Neoptera</taxon>
        <taxon>Paraneoptera</taxon>
        <taxon>Thysanoptera</taxon>
        <taxon>Terebrantia</taxon>
        <taxon>Thripoidea</taxon>
        <taxon>Thripidae</taxon>
        <taxon>Frankliniella</taxon>
    </lineage>
</organism>
<evidence type="ECO:0000256" key="7">
    <source>
        <dbReference type="PIRSR" id="PIRSR623088-3"/>
    </source>
</evidence>
<dbReference type="FunFam" id="1.10.1300.10:FF:000003">
    <property type="entry name" value="Phosphodiesterase"/>
    <property type="match status" value="1"/>
</dbReference>
<protein>
    <recommendedName>
        <fullName evidence="8">Phosphodiesterase</fullName>
        <ecNumber evidence="8">3.1.4.-</ecNumber>
    </recommendedName>
</protein>
<dbReference type="Pfam" id="PF00233">
    <property type="entry name" value="PDEase_I"/>
    <property type="match status" value="1"/>
</dbReference>
<evidence type="ECO:0000256" key="1">
    <source>
        <dbReference type="ARBA" id="ARBA00007648"/>
    </source>
</evidence>
<dbReference type="SUPFAM" id="SSF55781">
    <property type="entry name" value="GAF domain-like"/>
    <property type="match status" value="2"/>
</dbReference>
<accession>A0AAE1HF15</accession>
<dbReference type="Gene3D" id="3.30.450.40">
    <property type="match status" value="2"/>
</dbReference>
<comment type="similarity">
    <text evidence="1 8">Belongs to the cyclic nucleotide phosphodiesterase family.</text>
</comment>
<evidence type="ECO:0000259" key="9">
    <source>
        <dbReference type="PROSITE" id="PS51845"/>
    </source>
</evidence>
<comment type="cofactor">
    <cofactor evidence="8">
        <name>a divalent metal cation</name>
        <dbReference type="ChEBI" id="CHEBI:60240"/>
    </cofactor>
    <text evidence="8">Binds 2 divalent metal cations per subunit. Site 1 may preferentially bind zinc ions, while site 2 has a preference for magnesium and/or manganese ions.</text>
</comment>
<proteinExistence type="inferred from homology"/>
<feature type="binding site" evidence="7">
    <location>
        <position position="543"/>
    </location>
    <ligand>
        <name>Zn(2+)</name>
        <dbReference type="ChEBI" id="CHEBI:29105"/>
        <label>1</label>
    </ligand>
</feature>
<dbReference type="InterPro" id="IPR003607">
    <property type="entry name" value="HD/PDEase_dom"/>
</dbReference>
<evidence type="ECO:0000256" key="4">
    <source>
        <dbReference type="ARBA" id="ARBA00022801"/>
    </source>
</evidence>
<reference evidence="10" key="1">
    <citation type="submission" date="2021-07" db="EMBL/GenBank/DDBJ databases">
        <authorList>
            <person name="Catto M.A."/>
            <person name="Jacobson A."/>
            <person name="Kennedy G."/>
            <person name="Labadie P."/>
            <person name="Hunt B.G."/>
            <person name="Srinivasan R."/>
        </authorList>
    </citation>
    <scope>NUCLEOTIDE SEQUENCE</scope>
    <source>
        <strain evidence="10">PL_HMW_Pooled</strain>
        <tissue evidence="10">Head</tissue>
    </source>
</reference>
<feature type="domain" description="PDEase" evidence="9">
    <location>
        <begin position="313"/>
        <end position="637"/>
    </location>
</feature>
<feature type="binding site" evidence="6">
    <location>
        <position position="543"/>
    </location>
    <ligand>
        <name>AMP</name>
        <dbReference type="ChEBI" id="CHEBI:456215"/>
    </ligand>
</feature>
<dbReference type="GO" id="GO:0004114">
    <property type="term" value="F:3',5'-cyclic-nucleotide phosphodiesterase activity"/>
    <property type="evidence" value="ECO:0007669"/>
    <property type="project" value="InterPro"/>
</dbReference>
<evidence type="ECO:0000256" key="6">
    <source>
        <dbReference type="PIRSR" id="PIRSR623088-2"/>
    </source>
</evidence>
<gene>
    <name evidence="10" type="ORF">KUF71_009354</name>
</gene>
<dbReference type="PROSITE" id="PS51845">
    <property type="entry name" value="PDEASE_I_2"/>
    <property type="match status" value="1"/>
</dbReference>
<dbReference type="AlphaFoldDB" id="A0AAE1HF15"/>
<dbReference type="EMBL" id="JAHWGI010000988">
    <property type="protein sequence ID" value="KAK3920067.1"/>
    <property type="molecule type" value="Genomic_DNA"/>
</dbReference>
<evidence type="ECO:0000256" key="5">
    <source>
        <dbReference type="PIRSR" id="PIRSR623088-1"/>
    </source>
</evidence>
<dbReference type="CDD" id="cd00077">
    <property type="entry name" value="HDc"/>
    <property type="match status" value="1"/>
</dbReference>
<evidence type="ECO:0000313" key="10">
    <source>
        <dbReference type="EMBL" id="KAK3920067.1"/>
    </source>
</evidence>
<dbReference type="InterPro" id="IPR036971">
    <property type="entry name" value="PDEase_catalytic_dom_sf"/>
</dbReference>
<dbReference type="InterPro" id="IPR023174">
    <property type="entry name" value="PDEase_CS"/>
</dbReference>
<dbReference type="SUPFAM" id="SSF109604">
    <property type="entry name" value="HD-domain/PDEase-like"/>
    <property type="match status" value="1"/>
</dbReference>
<keyword evidence="4 8" id="KW-0378">Hydrolase</keyword>
<dbReference type="Gene3D" id="1.10.1300.10">
    <property type="entry name" value="3'5'-cyclic nucleotide phosphodiesterase, catalytic domain"/>
    <property type="match status" value="1"/>
</dbReference>
<dbReference type="EC" id="3.1.4.-" evidence="8"/>
<dbReference type="GO" id="GO:0007165">
    <property type="term" value="P:signal transduction"/>
    <property type="evidence" value="ECO:0007669"/>
    <property type="project" value="InterPro"/>
</dbReference>
<dbReference type="InterPro" id="IPR029016">
    <property type="entry name" value="GAF-like_dom_sf"/>
</dbReference>
<dbReference type="InterPro" id="IPR002073">
    <property type="entry name" value="PDEase_catalytic_dom"/>
</dbReference>
<feature type="binding site" evidence="7">
    <location>
        <position position="431"/>
    </location>
    <ligand>
        <name>Zn(2+)</name>
        <dbReference type="ChEBI" id="CHEBI:29105"/>
        <label>1</label>
    </ligand>
</feature>
<dbReference type="PANTHER" id="PTHR11347">
    <property type="entry name" value="CYCLIC NUCLEOTIDE PHOSPHODIESTERASE"/>
    <property type="match status" value="1"/>
</dbReference>
<dbReference type="PRINTS" id="PR00387">
    <property type="entry name" value="PDIESTERASE1"/>
</dbReference>
<feature type="binding site" evidence="6">
    <location>
        <position position="432"/>
    </location>
    <ligand>
        <name>AMP</name>
        <dbReference type="ChEBI" id="CHEBI:456215"/>
    </ligand>
</feature>
<dbReference type="Proteomes" id="UP001219518">
    <property type="component" value="Unassembled WGS sequence"/>
</dbReference>
<keyword evidence="3 7" id="KW-0479">Metal-binding</keyword>
<sequence length="665" mass="76323">MSSKRPLEPTNPQELLALCANLYDRNASAIQIKVNNYLRQKCEAQLVFLVQLLKEREEAVVQVIGDKVLEKEMRFPMTNNCLHAVMQRRTSLSADACDLDPELHASLRHVINPLPEQFLVVPIWHPSEDSICIVACLVDYPQYENSEEYCSHIVTECFRYCIGTVLNTLAYEGEMRLKVQCQNLLIIARKLEVRIAKDKGIAGHVMSTGQVLNIRNAYEHPLFYKGVDEATGFKTRCILSFPIRDETGIIGVAQLCNKIGGLYFDVYDEEAAVAFSIYCGISIMHSLVYKKIQDAQARSKLANEMMIYHMKVHPDDVTRVLNCARGHDLMLEIDRFYFSPRKVEESECVCYCLLMFDDLGMVQQWQLKKDTLTRFLLFVKKGYRDAPYHNWYHAFSVFHFSYLVIKNLHLVERGYISSLEALALMVSCLCHDLDHRGTTNSFQMQSGTELASLYSSEGSVMERHHLAQALCILNTDGCNIFDGLSSEQYSRCLDLIRDLILATDLAHHIRLVQDQEKMAAEGFDFHNSQHNQLLLFLLMTCCDLSDQTKDWKVSRTTADLVYQEFFSQGDLEKAMGNAPLEMMDREKARIPDLQIQFLSHIVCPVFKILAQLFPEADCLLQSTLKNRHCWEQASAFFARRWESGHSSLDILRDLELESFTDTFSH</sequence>